<keyword evidence="6" id="KW-0677">Repeat</keyword>
<feature type="domain" description="Ig-like" evidence="19">
    <location>
        <begin position="392"/>
        <end position="473"/>
    </location>
</feature>
<evidence type="ECO:0000256" key="15">
    <source>
        <dbReference type="ARBA" id="ARBA00023319"/>
    </source>
</evidence>
<evidence type="ECO:0000256" key="16">
    <source>
        <dbReference type="SAM" id="MobiDB-lite"/>
    </source>
</evidence>
<dbReference type="SMART" id="SM00408">
    <property type="entry name" value="IGc2"/>
    <property type="match status" value="2"/>
</dbReference>
<keyword evidence="14" id="KW-0966">Cell projection</keyword>
<keyword evidence="15" id="KW-0393">Immunoglobulin domain</keyword>
<evidence type="ECO:0000256" key="18">
    <source>
        <dbReference type="SAM" id="SignalP"/>
    </source>
</evidence>
<evidence type="ECO:0000256" key="9">
    <source>
        <dbReference type="ARBA" id="ARBA00022989"/>
    </source>
</evidence>
<keyword evidence="9 17" id="KW-1133">Transmembrane helix</keyword>
<dbReference type="GO" id="GO:0030424">
    <property type="term" value="C:axon"/>
    <property type="evidence" value="ECO:0007669"/>
    <property type="project" value="UniProtKB-SubCell"/>
</dbReference>
<comment type="caution">
    <text evidence="20">The sequence shown here is derived from an EMBL/GenBank/DDBJ whole genome shotgun (WGS) entry which is preliminary data.</text>
</comment>
<keyword evidence="21" id="KW-1185">Reference proteome</keyword>
<dbReference type="Pfam" id="PF08205">
    <property type="entry name" value="C2-set_2"/>
    <property type="match status" value="1"/>
</dbReference>
<keyword evidence="8" id="KW-0130">Cell adhesion</keyword>
<dbReference type="PANTHER" id="PTHR11973:SF2">
    <property type="entry name" value="CD166 ANTIGEN"/>
    <property type="match status" value="1"/>
</dbReference>
<dbReference type="Gene3D" id="2.60.40.10">
    <property type="entry name" value="Immunoglobulins"/>
    <property type="match status" value="4"/>
</dbReference>
<feature type="domain" description="Ig-like" evidence="19">
    <location>
        <begin position="122"/>
        <end position="219"/>
    </location>
</feature>
<dbReference type="Proteomes" id="UP001557470">
    <property type="component" value="Unassembled WGS sequence"/>
</dbReference>
<dbReference type="Pfam" id="PF13927">
    <property type="entry name" value="Ig_3"/>
    <property type="match status" value="1"/>
</dbReference>
<accession>A0ABD0WI91</accession>
<dbReference type="PROSITE" id="PS50835">
    <property type="entry name" value="IG_LIKE"/>
    <property type="match status" value="4"/>
</dbReference>
<evidence type="ECO:0000256" key="13">
    <source>
        <dbReference type="ARBA" id="ARBA00023180"/>
    </source>
</evidence>
<feature type="region of interest" description="Disordered" evidence="16">
    <location>
        <begin position="522"/>
        <end position="545"/>
    </location>
</feature>
<feature type="signal peptide" evidence="18">
    <location>
        <begin position="1"/>
        <end position="19"/>
    </location>
</feature>
<dbReference type="InterPro" id="IPR007110">
    <property type="entry name" value="Ig-like_dom"/>
</dbReference>
<evidence type="ECO:0000256" key="5">
    <source>
        <dbReference type="ARBA" id="ARBA00022692"/>
    </source>
</evidence>
<keyword evidence="18" id="KW-0732">Signal</keyword>
<evidence type="ECO:0000256" key="7">
    <source>
        <dbReference type="ARBA" id="ARBA00022859"/>
    </source>
</evidence>
<evidence type="ECO:0000256" key="4">
    <source>
        <dbReference type="ARBA" id="ARBA00022475"/>
    </source>
</evidence>
<evidence type="ECO:0000256" key="11">
    <source>
        <dbReference type="ARBA" id="ARBA00023136"/>
    </source>
</evidence>
<comment type="subcellular location">
    <subcellularLocation>
        <location evidence="1">Cell membrane</location>
        <topology evidence="1">Single-pass type I membrane protein</topology>
    </subcellularLocation>
    <subcellularLocation>
        <location evidence="3">Cell projection</location>
        <location evidence="3">Axon</location>
    </subcellularLocation>
    <subcellularLocation>
        <location evidence="2">Cell projection</location>
        <location evidence="2">Dendrite</location>
    </subcellularLocation>
</comment>
<dbReference type="InterPro" id="IPR051116">
    <property type="entry name" value="Surface_Rcpt/Adhesion_Mol"/>
</dbReference>
<dbReference type="InterPro" id="IPR013783">
    <property type="entry name" value="Ig-like_fold"/>
</dbReference>
<evidence type="ECO:0000256" key="3">
    <source>
        <dbReference type="ARBA" id="ARBA00004489"/>
    </source>
</evidence>
<keyword evidence="10" id="KW-1064">Adaptive immunity</keyword>
<dbReference type="InterPro" id="IPR036179">
    <property type="entry name" value="Ig-like_dom_sf"/>
</dbReference>
<evidence type="ECO:0000256" key="17">
    <source>
        <dbReference type="SAM" id="Phobius"/>
    </source>
</evidence>
<dbReference type="GO" id="GO:0002250">
    <property type="term" value="P:adaptive immune response"/>
    <property type="evidence" value="ECO:0007669"/>
    <property type="project" value="UniProtKB-KW"/>
</dbReference>
<protein>
    <recommendedName>
        <fullName evidence="19">Ig-like domain-containing protein</fullName>
    </recommendedName>
</protein>
<sequence>MHFSSGLCLFIALVCQVSCEETIIGLYGETVEVPCNKGAPKPKDLIMTKWKYNNGALLTQSKDKNVTVKATKEYMNRVSMTEDSSLLIAGATLKDEQTFTCMIVVDGDISEFPVKVIIHKAPTTLDFTSPAAELEIGKPTQLGICSAHDANPAAVITWYKNKKPLLADGKGIVISSALKVDNETGLTTTTSVLSYTAVKEDADAFFTCGTLNSSSSPISFNVTYPTEKVSLQVVSKGPFKEGDNLTLRCKADGNPPPTSFNFHIKGKVVKVENSDTYTLTKVTRKDTGEYKCSLIDNAKMEDSKNLTINYLDMSLGLPGKVTKRAGEGLTFNLADASGELESVAWKKDNVKLNKQPAFEKLTYADSGKYEVVVTMGPLNKTAYFELVVEGVPVIQQLKTQKAKDSQHSVLLCTAEGFPKPTVSWSVNGTVSSESSYINGEITHSLTIVPSVNLTVACTVSNELGQDTKFVNVSILYEEVKMDKQDSSEDSDSTKLVVGLVVSLLLTTVVVGLVYWLYMKKSKQGSWTTGEKDDGSNEESKKLEEKIDEKLEENIQKVEV</sequence>
<dbReference type="InterPro" id="IPR003598">
    <property type="entry name" value="Ig_sub2"/>
</dbReference>
<proteinExistence type="predicted"/>
<keyword evidence="13" id="KW-0325">Glycoprotein</keyword>
<feature type="compositionally biased region" description="Basic and acidic residues" evidence="16">
    <location>
        <begin position="529"/>
        <end position="545"/>
    </location>
</feature>
<keyword evidence="5 17" id="KW-0812">Transmembrane</keyword>
<name>A0ABD0WI91_UMBPY</name>
<evidence type="ECO:0000256" key="6">
    <source>
        <dbReference type="ARBA" id="ARBA00022737"/>
    </source>
</evidence>
<dbReference type="EMBL" id="JAGEUA010000006">
    <property type="protein sequence ID" value="KAL0973259.1"/>
    <property type="molecule type" value="Genomic_DNA"/>
</dbReference>
<organism evidence="20 21">
    <name type="scientific">Umbra pygmaea</name>
    <name type="common">Eastern mudminnow</name>
    <dbReference type="NCBI Taxonomy" id="75934"/>
    <lineage>
        <taxon>Eukaryota</taxon>
        <taxon>Metazoa</taxon>
        <taxon>Chordata</taxon>
        <taxon>Craniata</taxon>
        <taxon>Vertebrata</taxon>
        <taxon>Euteleostomi</taxon>
        <taxon>Actinopterygii</taxon>
        <taxon>Neopterygii</taxon>
        <taxon>Teleostei</taxon>
        <taxon>Protacanthopterygii</taxon>
        <taxon>Esociformes</taxon>
        <taxon>Umbridae</taxon>
        <taxon>Umbra</taxon>
    </lineage>
</organism>
<feature type="chain" id="PRO_5044778531" description="Ig-like domain-containing protein" evidence="18">
    <location>
        <begin position="20"/>
        <end position="559"/>
    </location>
</feature>
<evidence type="ECO:0000256" key="8">
    <source>
        <dbReference type="ARBA" id="ARBA00022889"/>
    </source>
</evidence>
<evidence type="ECO:0000256" key="2">
    <source>
        <dbReference type="ARBA" id="ARBA00004279"/>
    </source>
</evidence>
<dbReference type="SUPFAM" id="SSF48726">
    <property type="entry name" value="Immunoglobulin"/>
    <property type="match status" value="3"/>
</dbReference>
<reference evidence="20 21" key="1">
    <citation type="submission" date="2024-06" db="EMBL/GenBank/DDBJ databases">
        <authorList>
            <person name="Pan Q."/>
            <person name="Wen M."/>
            <person name="Jouanno E."/>
            <person name="Zahm M."/>
            <person name="Klopp C."/>
            <person name="Cabau C."/>
            <person name="Louis A."/>
            <person name="Berthelot C."/>
            <person name="Parey E."/>
            <person name="Roest Crollius H."/>
            <person name="Montfort J."/>
            <person name="Robinson-Rechavi M."/>
            <person name="Bouchez O."/>
            <person name="Lampietro C."/>
            <person name="Lopez Roques C."/>
            <person name="Donnadieu C."/>
            <person name="Postlethwait J."/>
            <person name="Bobe J."/>
            <person name="Verreycken H."/>
            <person name="Guiguen Y."/>
        </authorList>
    </citation>
    <scope>NUCLEOTIDE SEQUENCE [LARGE SCALE GENOMIC DNA]</scope>
    <source>
        <strain evidence="20">Up_M1</strain>
        <tissue evidence="20">Testis</tissue>
    </source>
</reference>
<gene>
    <name evidence="20" type="ORF">UPYG_G00201120</name>
</gene>
<dbReference type="InterPro" id="IPR013162">
    <property type="entry name" value="CD80_C2-set"/>
</dbReference>
<keyword evidence="11 17" id="KW-0472">Membrane</keyword>
<evidence type="ECO:0000256" key="14">
    <source>
        <dbReference type="ARBA" id="ARBA00023273"/>
    </source>
</evidence>
<dbReference type="InterPro" id="IPR003599">
    <property type="entry name" value="Ig_sub"/>
</dbReference>
<dbReference type="Pfam" id="PF07679">
    <property type="entry name" value="I-set"/>
    <property type="match status" value="1"/>
</dbReference>
<feature type="transmembrane region" description="Helical" evidence="17">
    <location>
        <begin position="495"/>
        <end position="517"/>
    </location>
</feature>
<evidence type="ECO:0000256" key="10">
    <source>
        <dbReference type="ARBA" id="ARBA00023130"/>
    </source>
</evidence>
<dbReference type="AlphaFoldDB" id="A0ABD0WI91"/>
<dbReference type="PANTHER" id="PTHR11973">
    <property type="entry name" value="CELL SURFACE GLYCOPROTEIN MUC18-RELATED"/>
    <property type="match status" value="1"/>
</dbReference>
<evidence type="ECO:0000313" key="20">
    <source>
        <dbReference type="EMBL" id="KAL0973259.1"/>
    </source>
</evidence>
<dbReference type="SMART" id="SM00409">
    <property type="entry name" value="IG"/>
    <property type="match status" value="4"/>
</dbReference>
<dbReference type="GO" id="GO:0007155">
    <property type="term" value="P:cell adhesion"/>
    <property type="evidence" value="ECO:0007669"/>
    <property type="project" value="UniProtKB-KW"/>
</dbReference>
<evidence type="ECO:0000256" key="1">
    <source>
        <dbReference type="ARBA" id="ARBA00004251"/>
    </source>
</evidence>
<evidence type="ECO:0000256" key="12">
    <source>
        <dbReference type="ARBA" id="ARBA00023157"/>
    </source>
</evidence>
<evidence type="ECO:0000259" key="19">
    <source>
        <dbReference type="PROSITE" id="PS50835"/>
    </source>
</evidence>
<keyword evidence="7" id="KW-0391">Immunity</keyword>
<feature type="domain" description="Ig-like" evidence="19">
    <location>
        <begin position="28"/>
        <end position="103"/>
    </location>
</feature>
<feature type="domain" description="Ig-like" evidence="19">
    <location>
        <begin position="225"/>
        <end position="307"/>
    </location>
</feature>
<evidence type="ECO:0000313" key="21">
    <source>
        <dbReference type="Proteomes" id="UP001557470"/>
    </source>
</evidence>
<dbReference type="GO" id="GO:0005886">
    <property type="term" value="C:plasma membrane"/>
    <property type="evidence" value="ECO:0007669"/>
    <property type="project" value="UniProtKB-SubCell"/>
</dbReference>
<dbReference type="GO" id="GO:0030425">
    <property type="term" value="C:dendrite"/>
    <property type="evidence" value="ECO:0007669"/>
    <property type="project" value="UniProtKB-SubCell"/>
</dbReference>
<keyword evidence="4" id="KW-1003">Cell membrane</keyword>
<keyword evidence="12" id="KW-1015">Disulfide bond</keyword>
<dbReference type="InterPro" id="IPR013098">
    <property type="entry name" value="Ig_I-set"/>
</dbReference>